<dbReference type="AlphaFoldDB" id="A0A066UB73"/>
<name>A0A066UB73_9GAMM</name>
<keyword evidence="5" id="KW-1185">Reference proteome</keyword>
<keyword evidence="1" id="KW-0540">Nuclease</keyword>
<comment type="caution">
    <text evidence="4">The sequence shown here is derived from an EMBL/GenBank/DDBJ whole genome shotgun (WGS) entry which is preliminary data.</text>
</comment>
<evidence type="ECO:0000256" key="1">
    <source>
        <dbReference type="ARBA" id="ARBA00022722"/>
    </source>
</evidence>
<dbReference type="EMBL" id="AOMT01000043">
    <property type="protein sequence ID" value="KDN24365.1"/>
    <property type="molecule type" value="Genomic_DNA"/>
</dbReference>
<dbReference type="GO" id="GO:0003676">
    <property type="term" value="F:nucleic acid binding"/>
    <property type="evidence" value="ECO:0007669"/>
    <property type="project" value="InterPro"/>
</dbReference>
<dbReference type="eggNOG" id="COG0847">
    <property type="taxonomic scope" value="Bacteria"/>
</dbReference>
<dbReference type="NCBIfam" id="NF006601">
    <property type="entry name" value="PRK09145.1"/>
    <property type="match status" value="1"/>
</dbReference>
<dbReference type="PANTHER" id="PTHR30231:SF7">
    <property type="entry name" value="BLR4117 PROTEIN"/>
    <property type="match status" value="1"/>
</dbReference>
<evidence type="ECO:0000259" key="3">
    <source>
        <dbReference type="SMART" id="SM00479"/>
    </source>
</evidence>
<evidence type="ECO:0000256" key="2">
    <source>
        <dbReference type="ARBA" id="ARBA00022839"/>
    </source>
</evidence>
<dbReference type="GO" id="GO:0008408">
    <property type="term" value="F:3'-5' exonuclease activity"/>
    <property type="evidence" value="ECO:0007669"/>
    <property type="project" value="TreeGrafter"/>
</dbReference>
<evidence type="ECO:0000313" key="4">
    <source>
        <dbReference type="EMBL" id="KDN24365.1"/>
    </source>
</evidence>
<feature type="domain" description="Exonuclease" evidence="3">
    <location>
        <begin position="34"/>
        <end position="213"/>
    </location>
</feature>
<keyword evidence="2" id="KW-0378">Hydrolase</keyword>
<organism evidence="4 5">
    <name type="scientific">Moraxella bovoculi 237</name>
    <dbReference type="NCBI Taxonomy" id="743974"/>
    <lineage>
        <taxon>Bacteria</taxon>
        <taxon>Pseudomonadati</taxon>
        <taxon>Pseudomonadota</taxon>
        <taxon>Gammaproteobacteria</taxon>
        <taxon>Moraxellales</taxon>
        <taxon>Moraxellaceae</taxon>
        <taxon>Moraxella</taxon>
    </lineage>
</organism>
<dbReference type="PANTHER" id="PTHR30231">
    <property type="entry name" value="DNA POLYMERASE III SUBUNIT EPSILON"/>
    <property type="match status" value="1"/>
</dbReference>
<dbReference type="SMART" id="SM00479">
    <property type="entry name" value="EXOIII"/>
    <property type="match status" value="1"/>
</dbReference>
<dbReference type="SUPFAM" id="SSF53098">
    <property type="entry name" value="Ribonuclease H-like"/>
    <property type="match status" value="1"/>
</dbReference>
<dbReference type="InterPro" id="IPR036397">
    <property type="entry name" value="RNaseH_sf"/>
</dbReference>
<dbReference type="Gene3D" id="3.30.420.10">
    <property type="entry name" value="Ribonuclease H-like superfamily/Ribonuclease H"/>
    <property type="match status" value="1"/>
</dbReference>
<keyword evidence="2" id="KW-0269">Exonuclease</keyword>
<reference evidence="4 5" key="1">
    <citation type="journal article" date="2014" name="Genome Announc.">
        <title>Draft Genome Sequence of Moraxella bovoculi Strain 237T (ATCC BAA-1259T) Isolated from a Calf with Infectious Bovine Keratoconjunctivitis.</title>
        <authorList>
            <person name="Calcutt M.J."/>
            <person name="Foecking M.F."/>
            <person name="Martin N.T."/>
            <person name="Mhlanga-Mutangadura T."/>
            <person name="Reilly T.J."/>
        </authorList>
    </citation>
    <scope>NUCLEOTIDE SEQUENCE [LARGE SCALE GENOMIC DNA]</scope>
    <source>
        <strain evidence="4 5">237</strain>
    </source>
</reference>
<gene>
    <name evidence="4" type="ORF">MBO_09473</name>
</gene>
<evidence type="ECO:0000313" key="5">
    <source>
        <dbReference type="Proteomes" id="UP000035860"/>
    </source>
</evidence>
<dbReference type="GO" id="GO:0005829">
    <property type="term" value="C:cytosol"/>
    <property type="evidence" value="ECO:0007669"/>
    <property type="project" value="TreeGrafter"/>
</dbReference>
<accession>A0A066UB73</accession>
<dbReference type="InterPro" id="IPR013520">
    <property type="entry name" value="Ribonucl_H"/>
</dbReference>
<proteinExistence type="predicted"/>
<sequence>MMFDFIKDLFNKNQQAKLTDAKYSYLFEPAPPDEWACLDLELTGLDPKTDHILSIGAVKITKDATGYIIDTANPLSIVCRPPIMPDTDSIVIHGLRPMDLENGTSYSDMLDQLLPFIGSRPVVGFYVSMDIAFLNTLIKPKIGTKLPNTLIDVSTLDVKLRQKTNKNSDIPIDKRHLSELLGAYDVPILPAHDSMNDALMTAMLFCHLKHQLG</sequence>
<dbReference type="Pfam" id="PF00929">
    <property type="entry name" value="RNase_T"/>
    <property type="match status" value="1"/>
</dbReference>
<protein>
    <submittedName>
        <fullName evidence="4">DNA polymerase III subunit epsilon</fullName>
    </submittedName>
</protein>
<dbReference type="Proteomes" id="UP000035860">
    <property type="component" value="Unassembled WGS sequence"/>
</dbReference>
<dbReference type="CDD" id="cd06127">
    <property type="entry name" value="DEDDh"/>
    <property type="match status" value="1"/>
</dbReference>
<dbReference type="GO" id="GO:0006259">
    <property type="term" value="P:DNA metabolic process"/>
    <property type="evidence" value="ECO:0007669"/>
    <property type="project" value="UniProtKB-ARBA"/>
</dbReference>
<dbReference type="InterPro" id="IPR012337">
    <property type="entry name" value="RNaseH-like_sf"/>
</dbReference>